<dbReference type="GeneID" id="17268020"/>
<dbReference type="EnsemblProtists" id="EOD17818">
    <property type="protein sequence ID" value="EOD17818"/>
    <property type="gene ID" value="EMIHUDRAFT_209801"/>
</dbReference>
<evidence type="ECO:0000313" key="4">
    <source>
        <dbReference type="Proteomes" id="UP000013827"/>
    </source>
</evidence>
<dbReference type="PaxDb" id="2903-EOD17818"/>
<dbReference type="Pfam" id="PF25121">
    <property type="entry name" value="RRM_ESF1"/>
    <property type="match status" value="1"/>
</dbReference>
<dbReference type="OMA" id="TCKNEES"/>
<feature type="domain" description="ESF1 RRM" evidence="2">
    <location>
        <begin position="126"/>
        <end position="239"/>
    </location>
</feature>
<dbReference type="PANTHER" id="PTHR12202:SF0">
    <property type="entry name" value="ESF1 HOMOLOG"/>
    <property type="match status" value="1"/>
</dbReference>
<reference evidence="3" key="2">
    <citation type="submission" date="2024-10" db="UniProtKB">
        <authorList>
            <consortium name="EnsemblProtists"/>
        </authorList>
    </citation>
    <scope>IDENTIFICATION</scope>
</reference>
<dbReference type="GO" id="GO:0006364">
    <property type="term" value="P:rRNA processing"/>
    <property type="evidence" value="ECO:0007669"/>
    <property type="project" value="InterPro"/>
</dbReference>
<feature type="compositionally biased region" description="Acidic residues" evidence="1">
    <location>
        <begin position="184"/>
        <end position="194"/>
    </location>
</feature>
<dbReference type="KEGG" id="ehx:EMIHUDRAFT_240346"/>
<feature type="compositionally biased region" description="Acidic residues" evidence="1">
    <location>
        <begin position="90"/>
        <end position="104"/>
    </location>
</feature>
<feature type="compositionally biased region" description="Basic and acidic residues" evidence="1">
    <location>
        <begin position="7"/>
        <end position="17"/>
    </location>
</feature>
<dbReference type="AlphaFoldDB" id="A0A0D3JG40"/>
<dbReference type="RefSeq" id="XP_005770247.1">
    <property type="nucleotide sequence ID" value="XM_005770190.1"/>
</dbReference>
<dbReference type="STRING" id="2903.R1E6X1"/>
<dbReference type="eggNOG" id="KOG2318">
    <property type="taxonomic scope" value="Eukaryota"/>
</dbReference>
<sequence>MASTDPRFARLHSDPRFKRAPKRERKVKVDRRFATMFTDERFAVGGADKYGRGAKKAQAGGLDRLYELDEEDPAAGSADVGQEDGNLSDMTEEATSDEEAGGEEEQAALVEYLDQAEAVPRVSEGTRRLAVCNLNWDQVRAVDLLAVLKSFEPAGGAIRSVSAREDVSGPAGVWQQQQQAGGGEEGEEADGAEADNEKLRRYELSRFRYYYGVVVCDSVATAEHLYAECDGAEFEYSAKLCCSEPRAARAIGRRVHERCVSG</sequence>
<evidence type="ECO:0000256" key="1">
    <source>
        <dbReference type="SAM" id="MobiDB-lite"/>
    </source>
</evidence>
<name>A0A0D3JG40_EMIH1</name>
<dbReference type="HOGENOM" id="CLU_1120611_0_0_1"/>
<dbReference type="Proteomes" id="UP000013827">
    <property type="component" value="Unassembled WGS sequence"/>
</dbReference>
<dbReference type="InterPro" id="IPR039754">
    <property type="entry name" value="Esf1"/>
</dbReference>
<reference evidence="4" key="1">
    <citation type="journal article" date="2013" name="Nature">
        <title>Pan genome of the phytoplankton Emiliania underpins its global distribution.</title>
        <authorList>
            <person name="Read B.A."/>
            <person name="Kegel J."/>
            <person name="Klute M.J."/>
            <person name="Kuo A."/>
            <person name="Lefebvre S.C."/>
            <person name="Maumus F."/>
            <person name="Mayer C."/>
            <person name="Miller J."/>
            <person name="Monier A."/>
            <person name="Salamov A."/>
            <person name="Young J."/>
            <person name="Aguilar M."/>
            <person name="Claverie J.M."/>
            <person name="Frickenhaus S."/>
            <person name="Gonzalez K."/>
            <person name="Herman E.K."/>
            <person name="Lin Y.C."/>
            <person name="Napier J."/>
            <person name="Ogata H."/>
            <person name="Sarno A.F."/>
            <person name="Shmutz J."/>
            <person name="Schroeder D."/>
            <person name="de Vargas C."/>
            <person name="Verret F."/>
            <person name="von Dassow P."/>
            <person name="Valentin K."/>
            <person name="Van de Peer Y."/>
            <person name="Wheeler G."/>
            <person name="Dacks J.B."/>
            <person name="Delwiche C.F."/>
            <person name="Dyhrman S.T."/>
            <person name="Glockner G."/>
            <person name="John U."/>
            <person name="Richards T."/>
            <person name="Worden A.Z."/>
            <person name="Zhang X."/>
            <person name="Grigoriev I.V."/>
            <person name="Allen A.E."/>
            <person name="Bidle K."/>
            <person name="Borodovsky M."/>
            <person name="Bowler C."/>
            <person name="Brownlee C."/>
            <person name="Cock J.M."/>
            <person name="Elias M."/>
            <person name="Gladyshev V.N."/>
            <person name="Groth M."/>
            <person name="Guda C."/>
            <person name="Hadaegh A."/>
            <person name="Iglesias-Rodriguez M.D."/>
            <person name="Jenkins J."/>
            <person name="Jones B.M."/>
            <person name="Lawson T."/>
            <person name="Leese F."/>
            <person name="Lindquist E."/>
            <person name="Lobanov A."/>
            <person name="Lomsadze A."/>
            <person name="Malik S.B."/>
            <person name="Marsh M.E."/>
            <person name="Mackinder L."/>
            <person name="Mock T."/>
            <person name="Mueller-Roeber B."/>
            <person name="Pagarete A."/>
            <person name="Parker M."/>
            <person name="Probert I."/>
            <person name="Quesneville H."/>
            <person name="Raines C."/>
            <person name="Rensing S.A."/>
            <person name="Riano-Pachon D.M."/>
            <person name="Richier S."/>
            <person name="Rokitta S."/>
            <person name="Shiraiwa Y."/>
            <person name="Soanes D.M."/>
            <person name="van der Giezen M."/>
            <person name="Wahlund T.M."/>
            <person name="Williams B."/>
            <person name="Wilson W."/>
            <person name="Wolfe G."/>
            <person name="Wurch L.L."/>
        </authorList>
    </citation>
    <scope>NUCLEOTIDE SEQUENCE</scope>
</reference>
<dbReference type="RefSeq" id="XP_005774904.1">
    <property type="nucleotide sequence ID" value="XM_005774847.1"/>
</dbReference>
<dbReference type="PANTHER" id="PTHR12202">
    <property type="entry name" value="ESF1 HOMOLOG"/>
    <property type="match status" value="1"/>
</dbReference>
<dbReference type="KEGG" id="ehx:EMIHUDRAFT_209801"/>
<feature type="region of interest" description="Disordered" evidence="1">
    <location>
        <begin position="1"/>
        <end position="25"/>
    </location>
</feature>
<keyword evidence="4" id="KW-1185">Reference proteome</keyword>
<accession>A0A0D3JG40</accession>
<evidence type="ECO:0000259" key="2">
    <source>
        <dbReference type="Pfam" id="PF25121"/>
    </source>
</evidence>
<dbReference type="GeneID" id="17263847"/>
<feature type="region of interest" description="Disordered" evidence="1">
    <location>
        <begin position="168"/>
        <end position="195"/>
    </location>
</feature>
<dbReference type="InterPro" id="IPR056750">
    <property type="entry name" value="RRM_ESF1"/>
</dbReference>
<organism evidence="3 4">
    <name type="scientific">Emiliania huxleyi (strain CCMP1516)</name>
    <dbReference type="NCBI Taxonomy" id="280463"/>
    <lineage>
        <taxon>Eukaryota</taxon>
        <taxon>Haptista</taxon>
        <taxon>Haptophyta</taxon>
        <taxon>Prymnesiophyceae</taxon>
        <taxon>Isochrysidales</taxon>
        <taxon>Noelaerhabdaceae</taxon>
        <taxon>Emiliania</taxon>
    </lineage>
</organism>
<evidence type="ECO:0000313" key="3">
    <source>
        <dbReference type="EnsemblProtists" id="EOD22475"/>
    </source>
</evidence>
<proteinExistence type="predicted"/>
<feature type="region of interest" description="Disordered" evidence="1">
    <location>
        <begin position="68"/>
        <end position="104"/>
    </location>
</feature>
<protein>
    <recommendedName>
        <fullName evidence="2">ESF1 RRM domain-containing protein</fullName>
    </recommendedName>
</protein>
<dbReference type="GO" id="GO:0003723">
    <property type="term" value="F:RNA binding"/>
    <property type="evidence" value="ECO:0007669"/>
    <property type="project" value="TreeGrafter"/>
</dbReference>
<dbReference type="EnsemblProtists" id="EOD22475">
    <property type="protein sequence ID" value="EOD22475"/>
    <property type="gene ID" value="EMIHUDRAFT_240346"/>
</dbReference>